<name>A0AAX1UPH8_CERSP</name>
<dbReference type="AlphaFoldDB" id="A0AAX1UPH8"/>
<feature type="transmembrane region" description="Helical" evidence="1">
    <location>
        <begin position="52"/>
        <end position="76"/>
    </location>
</feature>
<dbReference type="EMBL" id="QWGP01000003">
    <property type="protein sequence ID" value="RHZ97499.1"/>
    <property type="molecule type" value="Genomic_DNA"/>
</dbReference>
<keyword evidence="1" id="KW-1133">Transmembrane helix</keyword>
<proteinExistence type="predicted"/>
<protein>
    <submittedName>
        <fullName evidence="2">Uncharacterized protein</fullName>
    </submittedName>
</protein>
<dbReference type="RefSeq" id="WP_118999360.1">
    <property type="nucleotide sequence ID" value="NZ_QWGP01000003.1"/>
</dbReference>
<evidence type="ECO:0000256" key="1">
    <source>
        <dbReference type="SAM" id="Phobius"/>
    </source>
</evidence>
<evidence type="ECO:0000313" key="2">
    <source>
        <dbReference type="EMBL" id="RHZ97499.1"/>
    </source>
</evidence>
<keyword evidence="1" id="KW-0812">Transmembrane</keyword>
<accession>A0AAX1UPH8</accession>
<gene>
    <name evidence="2" type="ORF">D1114_04045</name>
</gene>
<keyword evidence="1" id="KW-0472">Membrane</keyword>
<dbReference type="Proteomes" id="UP000266305">
    <property type="component" value="Unassembled WGS sequence"/>
</dbReference>
<comment type="caution">
    <text evidence="2">The sequence shown here is derived from an EMBL/GenBank/DDBJ whole genome shotgun (WGS) entry which is preliminary data.</text>
</comment>
<sequence length="319" mass="34646">MTEPQDKSVDLGFYARERLAALSPLEAGVAGAGLLWTLSVALHLIFRGDGGIFAHVMAILAVVLPLTLTVSMVLFLRTIRHLKAENERMASAVDAMRKAHLASQQGGAARVALEKRVEELAAAQHQTETRLAELFAVPAEPAPAGRAPEDQPALALGGPRQRAPLTVGDLVRAMNFPESAEDRAGFRALRRALEDPSSAKLIRAAQDVLTLLSQLGLFMEDFPPDRARPDIWRRFAEGERGRPISDLGGIHDKEALASVAAKMREDAVFRDASHHFLRAFDRTVSHFAGQASDAEIVDMSETRTARAFMLIGRASGTFD</sequence>
<feature type="transmembrane region" description="Helical" evidence="1">
    <location>
        <begin position="21"/>
        <end position="46"/>
    </location>
</feature>
<evidence type="ECO:0000313" key="3">
    <source>
        <dbReference type="Proteomes" id="UP000266305"/>
    </source>
</evidence>
<reference evidence="2 3" key="1">
    <citation type="submission" date="2018-08" db="EMBL/GenBank/DDBJ databases">
        <title>Draft genome sequence of Rhodobacter sphaeroides FY.</title>
        <authorList>
            <person name="Rayyan A."/>
            <person name="Meyer T.E."/>
            <person name="Kyndt J.A."/>
        </authorList>
    </citation>
    <scope>NUCLEOTIDE SEQUENCE [LARGE SCALE GENOMIC DNA]</scope>
    <source>
        <strain evidence="2 3">FY</strain>
    </source>
</reference>
<organism evidence="2 3">
    <name type="scientific">Cereibacter sphaeroides</name>
    <name type="common">Rhodobacter sphaeroides</name>
    <dbReference type="NCBI Taxonomy" id="1063"/>
    <lineage>
        <taxon>Bacteria</taxon>
        <taxon>Pseudomonadati</taxon>
        <taxon>Pseudomonadota</taxon>
        <taxon>Alphaproteobacteria</taxon>
        <taxon>Rhodobacterales</taxon>
        <taxon>Paracoccaceae</taxon>
        <taxon>Cereibacter</taxon>
    </lineage>
</organism>